<reference evidence="10 11" key="1">
    <citation type="submission" date="2016-10" db="EMBL/GenBank/DDBJ databases">
        <title>Draft Genome sequence of Roseomonas sp. strain M3.</title>
        <authorList>
            <person name="Subhash Y."/>
            <person name="Lee S."/>
        </authorList>
    </citation>
    <scope>NUCLEOTIDE SEQUENCE [LARGE SCALE GENOMIC DNA]</scope>
    <source>
        <strain evidence="10 11">M3</strain>
    </source>
</reference>
<evidence type="ECO:0000313" key="11">
    <source>
        <dbReference type="Proteomes" id="UP000188879"/>
    </source>
</evidence>
<comment type="subunit">
    <text evidence="7">Part of the 30S ribosomal subunit. Contacts proteins S9 and S11.</text>
</comment>
<evidence type="ECO:0000256" key="8">
    <source>
        <dbReference type="RuleBase" id="RU003619"/>
    </source>
</evidence>
<dbReference type="EMBL" id="MLCO01000010">
    <property type="protein sequence ID" value="ONG58866.1"/>
    <property type="molecule type" value="Genomic_DNA"/>
</dbReference>
<dbReference type="InterPro" id="IPR023798">
    <property type="entry name" value="Ribosomal_uS7_dom"/>
</dbReference>
<name>A0A1V2H7V0_9PROT</name>
<keyword evidence="6 7" id="KW-0687">Ribonucleoprotein</keyword>
<dbReference type="HAMAP" id="MF_00480_B">
    <property type="entry name" value="Ribosomal_uS7_B"/>
    <property type="match status" value="1"/>
</dbReference>
<dbReference type="SUPFAM" id="SSF47973">
    <property type="entry name" value="Ribosomal protein S7"/>
    <property type="match status" value="1"/>
</dbReference>
<evidence type="ECO:0000259" key="9">
    <source>
        <dbReference type="Pfam" id="PF00177"/>
    </source>
</evidence>
<evidence type="ECO:0000256" key="5">
    <source>
        <dbReference type="ARBA" id="ARBA00022980"/>
    </source>
</evidence>
<dbReference type="GO" id="GO:0003735">
    <property type="term" value="F:structural constituent of ribosome"/>
    <property type="evidence" value="ECO:0007669"/>
    <property type="project" value="InterPro"/>
</dbReference>
<evidence type="ECO:0000256" key="3">
    <source>
        <dbReference type="ARBA" id="ARBA00022730"/>
    </source>
</evidence>
<dbReference type="InterPro" id="IPR005717">
    <property type="entry name" value="Ribosomal_uS7_bac/org-type"/>
</dbReference>
<dbReference type="FunFam" id="1.10.455.10:FF:000001">
    <property type="entry name" value="30S ribosomal protein S7"/>
    <property type="match status" value="1"/>
</dbReference>
<evidence type="ECO:0000313" key="10">
    <source>
        <dbReference type="EMBL" id="ONG58866.1"/>
    </source>
</evidence>
<dbReference type="InterPro" id="IPR000235">
    <property type="entry name" value="Ribosomal_uS7"/>
</dbReference>
<dbReference type="PROSITE" id="PS00052">
    <property type="entry name" value="RIBOSOMAL_S7"/>
    <property type="match status" value="1"/>
</dbReference>
<protein>
    <recommendedName>
        <fullName evidence="7">Small ribosomal subunit protein uS7</fullName>
    </recommendedName>
</protein>
<accession>A0A1V2H7V0</accession>
<dbReference type="GO" id="GO:0000049">
    <property type="term" value="F:tRNA binding"/>
    <property type="evidence" value="ECO:0007669"/>
    <property type="project" value="UniProtKB-UniRule"/>
</dbReference>
<dbReference type="InterPro" id="IPR036823">
    <property type="entry name" value="Ribosomal_uS7_dom_sf"/>
</dbReference>
<evidence type="ECO:0000256" key="2">
    <source>
        <dbReference type="ARBA" id="ARBA00022555"/>
    </source>
</evidence>
<dbReference type="PIRSF" id="PIRSF002122">
    <property type="entry name" value="RPS7p_RPS7a_RPS5e_RPS7o"/>
    <property type="match status" value="1"/>
</dbReference>
<dbReference type="CDD" id="cd14869">
    <property type="entry name" value="uS7_Bacteria"/>
    <property type="match status" value="1"/>
</dbReference>
<dbReference type="AlphaFoldDB" id="A0A1V2H7V0"/>
<keyword evidence="3 7" id="KW-0699">rRNA-binding</keyword>
<keyword evidence="5 7" id="KW-0689">Ribosomal protein</keyword>
<dbReference type="OrthoDB" id="9807653at2"/>
<proteinExistence type="inferred from homology"/>
<dbReference type="Pfam" id="PF00177">
    <property type="entry name" value="Ribosomal_S7"/>
    <property type="match status" value="1"/>
</dbReference>
<comment type="caution">
    <text evidence="10">The sequence shown here is derived from an EMBL/GenBank/DDBJ whole genome shotgun (WGS) entry which is preliminary data.</text>
</comment>
<dbReference type="GO" id="GO:0015935">
    <property type="term" value="C:small ribosomal subunit"/>
    <property type="evidence" value="ECO:0007669"/>
    <property type="project" value="InterPro"/>
</dbReference>
<evidence type="ECO:0000256" key="7">
    <source>
        <dbReference type="HAMAP-Rule" id="MF_00480"/>
    </source>
</evidence>
<dbReference type="GO" id="GO:0019843">
    <property type="term" value="F:rRNA binding"/>
    <property type="evidence" value="ECO:0007669"/>
    <property type="project" value="UniProtKB-UniRule"/>
</dbReference>
<dbReference type="Gene3D" id="1.10.455.10">
    <property type="entry name" value="Ribosomal protein S7 domain"/>
    <property type="match status" value="1"/>
</dbReference>
<comment type="similarity">
    <text evidence="1 7 8">Belongs to the universal ribosomal protein uS7 family.</text>
</comment>
<dbReference type="GO" id="GO:0006412">
    <property type="term" value="P:translation"/>
    <property type="evidence" value="ECO:0007669"/>
    <property type="project" value="UniProtKB-UniRule"/>
</dbReference>
<evidence type="ECO:0000256" key="4">
    <source>
        <dbReference type="ARBA" id="ARBA00022884"/>
    </source>
</evidence>
<keyword evidence="4 7" id="KW-0694">RNA-binding</keyword>
<dbReference type="PANTHER" id="PTHR11205">
    <property type="entry name" value="RIBOSOMAL PROTEIN S7"/>
    <property type="match status" value="1"/>
</dbReference>
<evidence type="ECO:0000256" key="6">
    <source>
        <dbReference type="ARBA" id="ARBA00023274"/>
    </source>
</evidence>
<organism evidence="10 11">
    <name type="scientific">Teichococcus deserti</name>
    <dbReference type="NCBI Taxonomy" id="1817963"/>
    <lineage>
        <taxon>Bacteria</taxon>
        <taxon>Pseudomonadati</taxon>
        <taxon>Pseudomonadota</taxon>
        <taxon>Alphaproteobacteria</taxon>
        <taxon>Acetobacterales</taxon>
        <taxon>Roseomonadaceae</taxon>
        <taxon>Roseomonas</taxon>
    </lineage>
</organism>
<keyword evidence="2 7" id="KW-0820">tRNA-binding</keyword>
<dbReference type="RefSeq" id="WP_007004400.1">
    <property type="nucleotide sequence ID" value="NZ_MLCO01000010.1"/>
</dbReference>
<keyword evidence="11" id="KW-1185">Reference proteome</keyword>
<comment type="function">
    <text evidence="7">One of the primary rRNA binding proteins, it binds directly to 16S rRNA where it nucleates assembly of the head domain of the 30S subunit. Is located at the subunit interface close to the decoding center, probably blocks exit of the E-site tRNA.</text>
</comment>
<dbReference type="InterPro" id="IPR020606">
    <property type="entry name" value="Ribosomal_uS7_CS"/>
</dbReference>
<sequence length="158" mass="18265">MSRRHSAEKREVLPDPKFGDLVLSRFMNVLMYDGKKSTAERIVYAAMDTLKRRGGPNSDPLRLFHEAMDNVKPAVEVRSRRVGGATYQVPVEVRPERRQALAIRWLIESARKRGEHTMEERLSSELMDAANNRGSAVKKREDTHRMAEANKAFSHYRW</sequence>
<dbReference type="NCBIfam" id="TIGR01029">
    <property type="entry name" value="rpsG_bact"/>
    <property type="match status" value="1"/>
</dbReference>
<feature type="domain" description="Small ribosomal subunit protein uS7" evidence="9">
    <location>
        <begin position="2"/>
        <end position="151"/>
    </location>
</feature>
<dbReference type="Proteomes" id="UP000188879">
    <property type="component" value="Unassembled WGS sequence"/>
</dbReference>
<evidence type="ECO:0000256" key="1">
    <source>
        <dbReference type="ARBA" id="ARBA00007151"/>
    </source>
</evidence>
<gene>
    <name evidence="7" type="primary">rpsG</name>
    <name evidence="10" type="ORF">BKE38_01585</name>
</gene>